<dbReference type="PROSITE" id="PS51257">
    <property type="entry name" value="PROKAR_LIPOPROTEIN"/>
    <property type="match status" value="1"/>
</dbReference>
<dbReference type="RefSeq" id="WP_088855198.1">
    <property type="nucleotide sequence ID" value="NZ_CP015103.1"/>
</dbReference>
<protein>
    <submittedName>
        <fullName evidence="1">Uncharacterized protein</fullName>
    </submittedName>
</protein>
<accession>A0A2Z2MK11</accession>
<dbReference type="OrthoDB" id="97284at2157"/>
<reference evidence="1 2" key="1">
    <citation type="submission" date="2016-04" db="EMBL/GenBank/DDBJ databases">
        <title>Complete genome sequence of Thermococcus siculi type strain RG-20.</title>
        <authorList>
            <person name="Oger P.M."/>
        </authorList>
    </citation>
    <scope>NUCLEOTIDE SEQUENCE [LARGE SCALE GENOMIC DNA]</scope>
    <source>
        <strain evidence="1 2">RG-20</strain>
    </source>
</reference>
<proteinExistence type="predicted"/>
<keyword evidence="2" id="KW-1185">Reference proteome</keyword>
<gene>
    <name evidence="1" type="ORF">A3L11_01415</name>
</gene>
<dbReference type="GeneID" id="33316855"/>
<evidence type="ECO:0000313" key="2">
    <source>
        <dbReference type="Proteomes" id="UP000250125"/>
    </source>
</evidence>
<sequence>MKMETKTLVSSLVLLLLLGAGCIGSPERSGTSTPTIFPGYGEFNAGNVLVGDGEVVRNYYGLVVPQNRTVVLRGFVFSKEYAVSSTGGNTTTGYYSGRVRLRAYLADIVVSYAWNGLEPRLKPVSELKVEITPETVDVEPGKNTTFEIRIDTSSAVPGKTYYLYIVAFGEDGWKGWAVVEITIGNTTLKSS</sequence>
<evidence type="ECO:0000313" key="1">
    <source>
        <dbReference type="EMBL" id="ASJ07955.1"/>
    </source>
</evidence>
<dbReference type="EMBL" id="CP015103">
    <property type="protein sequence ID" value="ASJ07955.1"/>
    <property type="molecule type" value="Genomic_DNA"/>
</dbReference>
<dbReference type="AlphaFoldDB" id="A0A2Z2MK11"/>
<name>A0A2Z2MK11_9EURY</name>
<dbReference type="KEGG" id="tsl:A3L11_01415"/>
<organism evidence="1 2">
    <name type="scientific">Thermococcus siculi</name>
    <dbReference type="NCBI Taxonomy" id="72803"/>
    <lineage>
        <taxon>Archaea</taxon>
        <taxon>Methanobacteriati</taxon>
        <taxon>Methanobacteriota</taxon>
        <taxon>Thermococci</taxon>
        <taxon>Thermococcales</taxon>
        <taxon>Thermococcaceae</taxon>
        <taxon>Thermococcus</taxon>
    </lineage>
</organism>
<dbReference type="Proteomes" id="UP000250125">
    <property type="component" value="Chromosome"/>
</dbReference>